<evidence type="ECO:0000256" key="12">
    <source>
        <dbReference type="PIRSR" id="PIRSR602481-2"/>
    </source>
</evidence>
<evidence type="ECO:0000256" key="9">
    <source>
        <dbReference type="ARBA" id="ARBA00023125"/>
    </source>
</evidence>
<evidence type="ECO:0000256" key="8">
    <source>
        <dbReference type="ARBA" id="ARBA00023015"/>
    </source>
</evidence>
<dbReference type="RefSeq" id="WP_097196900.1">
    <property type="nucleotide sequence ID" value="NZ_OBQI01000007.1"/>
</dbReference>
<feature type="binding site" evidence="11">
    <location>
        <position position="81"/>
    </location>
    <ligand>
        <name>Zn(2+)</name>
        <dbReference type="ChEBI" id="CHEBI:29105"/>
    </ligand>
</feature>
<dbReference type="Proteomes" id="UP000219435">
    <property type="component" value="Unassembled WGS sequence"/>
</dbReference>
<dbReference type="FunFam" id="1.10.10.10:FF:000459">
    <property type="entry name" value="Ferric uptake regulation protein"/>
    <property type="match status" value="1"/>
</dbReference>
<dbReference type="InterPro" id="IPR036390">
    <property type="entry name" value="WH_DNA-bd_sf"/>
</dbReference>
<dbReference type="InterPro" id="IPR036388">
    <property type="entry name" value="WH-like_DNA-bd_sf"/>
</dbReference>
<feature type="binding site" evidence="11">
    <location>
        <position position="121"/>
    </location>
    <ligand>
        <name>Zn(2+)</name>
        <dbReference type="ChEBI" id="CHEBI:29105"/>
    </ligand>
</feature>
<organism evidence="13 14">
    <name type="scientific">Blastococcus aggregatus</name>
    <dbReference type="NCBI Taxonomy" id="38502"/>
    <lineage>
        <taxon>Bacteria</taxon>
        <taxon>Bacillati</taxon>
        <taxon>Actinomycetota</taxon>
        <taxon>Actinomycetes</taxon>
        <taxon>Geodermatophilales</taxon>
        <taxon>Geodermatophilaceae</taxon>
        <taxon>Blastococcus</taxon>
    </lineage>
</organism>
<dbReference type="EMBL" id="OBQI01000007">
    <property type="protein sequence ID" value="SOC52776.1"/>
    <property type="molecule type" value="Genomic_DNA"/>
</dbReference>
<evidence type="ECO:0000313" key="14">
    <source>
        <dbReference type="Proteomes" id="UP000219435"/>
    </source>
</evidence>
<dbReference type="GO" id="GO:0005829">
    <property type="term" value="C:cytosol"/>
    <property type="evidence" value="ECO:0007669"/>
    <property type="project" value="TreeGrafter"/>
</dbReference>
<keyword evidence="7 11" id="KW-0862">Zinc</keyword>
<evidence type="ECO:0000256" key="3">
    <source>
        <dbReference type="ARBA" id="ARBA00011738"/>
    </source>
</evidence>
<evidence type="ECO:0000256" key="2">
    <source>
        <dbReference type="ARBA" id="ARBA00007957"/>
    </source>
</evidence>
<keyword evidence="5" id="KW-0678">Repressor</keyword>
<dbReference type="PANTHER" id="PTHR33202">
    <property type="entry name" value="ZINC UPTAKE REGULATION PROTEIN"/>
    <property type="match status" value="1"/>
</dbReference>
<gene>
    <name evidence="13" type="ORF">SAMN05660748_4165</name>
</gene>
<sequence length="144" mass="15401">MVRTTRQREAVRAVFSDLEGFHSAQEVHARLRDAGDAVGLATVYRAVQSLADDGELDSLRTDSGEALYRRCSPQHHHHLVCRSCGRAVEVEGPAVEQWADRVAGEHGFADVSHTLEIFGTCAECRAAAEPPAAGPAPVSAEPSG</sequence>
<keyword evidence="6 11" id="KW-0479">Metal-binding</keyword>
<dbReference type="GO" id="GO:0008270">
    <property type="term" value="F:zinc ion binding"/>
    <property type="evidence" value="ECO:0007669"/>
    <property type="project" value="TreeGrafter"/>
</dbReference>
<dbReference type="GO" id="GO:1900376">
    <property type="term" value="P:regulation of secondary metabolite biosynthetic process"/>
    <property type="evidence" value="ECO:0007669"/>
    <property type="project" value="TreeGrafter"/>
</dbReference>
<dbReference type="SUPFAM" id="SSF46785">
    <property type="entry name" value="Winged helix' DNA-binding domain"/>
    <property type="match status" value="1"/>
</dbReference>
<keyword evidence="9" id="KW-0238">DNA-binding</keyword>
<dbReference type="PANTHER" id="PTHR33202:SF2">
    <property type="entry name" value="FERRIC UPTAKE REGULATION PROTEIN"/>
    <property type="match status" value="1"/>
</dbReference>
<feature type="binding site" evidence="12">
    <location>
        <position position="96"/>
    </location>
    <ligand>
        <name>Fe cation</name>
        <dbReference type="ChEBI" id="CHEBI:24875"/>
    </ligand>
</feature>
<dbReference type="GO" id="GO:0045892">
    <property type="term" value="P:negative regulation of DNA-templated transcription"/>
    <property type="evidence" value="ECO:0007669"/>
    <property type="project" value="TreeGrafter"/>
</dbReference>
<dbReference type="GO" id="GO:0000976">
    <property type="term" value="F:transcription cis-regulatory region binding"/>
    <property type="evidence" value="ECO:0007669"/>
    <property type="project" value="TreeGrafter"/>
</dbReference>
<keyword evidence="14" id="KW-1185">Reference proteome</keyword>
<comment type="cofactor">
    <cofactor evidence="12">
        <name>Mn(2+)</name>
        <dbReference type="ChEBI" id="CHEBI:29035"/>
    </cofactor>
    <cofactor evidence="12">
        <name>Fe(2+)</name>
        <dbReference type="ChEBI" id="CHEBI:29033"/>
    </cofactor>
    <text evidence="12">Binds 1 Mn(2+) or Fe(2+) ion per subunit.</text>
</comment>
<keyword evidence="8" id="KW-0805">Transcription regulation</keyword>
<feature type="binding site" evidence="12">
    <location>
        <position position="113"/>
    </location>
    <ligand>
        <name>Fe cation</name>
        <dbReference type="ChEBI" id="CHEBI:24875"/>
    </ligand>
</feature>
<keyword evidence="10" id="KW-0804">Transcription</keyword>
<evidence type="ECO:0000256" key="10">
    <source>
        <dbReference type="ARBA" id="ARBA00023163"/>
    </source>
</evidence>
<feature type="binding site" evidence="11">
    <location>
        <position position="84"/>
    </location>
    <ligand>
        <name>Zn(2+)</name>
        <dbReference type="ChEBI" id="CHEBI:29105"/>
    </ligand>
</feature>
<dbReference type="OrthoDB" id="8659436at2"/>
<evidence type="ECO:0000256" key="7">
    <source>
        <dbReference type="ARBA" id="ARBA00022833"/>
    </source>
</evidence>
<comment type="subunit">
    <text evidence="3">Homodimer.</text>
</comment>
<evidence type="ECO:0000256" key="6">
    <source>
        <dbReference type="ARBA" id="ARBA00022723"/>
    </source>
</evidence>
<evidence type="ECO:0000256" key="4">
    <source>
        <dbReference type="ARBA" id="ARBA00022490"/>
    </source>
</evidence>
<evidence type="ECO:0000256" key="11">
    <source>
        <dbReference type="PIRSR" id="PIRSR602481-1"/>
    </source>
</evidence>
<feature type="binding site" evidence="11">
    <location>
        <position position="124"/>
    </location>
    <ligand>
        <name>Zn(2+)</name>
        <dbReference type="ChEBI" id="CHEBI:29105"/>
    </ligand>
</feature>
<dbReference type="GO" id="GO:0003700">
    <property type="term" value="F:DNA-binding transcription factor activity"/>
    <property type="evidence" value="ECO:0007669"/>
    <property type="project" value="InterPro"/>
</dbReference>
<reference evidence="14" key="1">
    <citation type="submission" date="2017-08" db="EMBL/GenBank/DDBJ databases">
        <authorList>
            <person name="Varghese N."/>
            <person name="Submissions S."/>
        </authorList>
    </citation>
    <scope>NUCLEOTIDE SEQUENCE [LARGE SCALE GENOMIC DNA]</scope>
    <source>
        <strain evidence="14">DSM 4725</strain>
    </source>
</reference>
<dbReference type="AlphaFoldDB" id="A0A285VHX3"/>
<dbReference type="InterPro" id="IPR002481">
    <property type="entry name" value="FUR"/>
</dbReference>
<dbReference type="CDD" id="cd07153">
    <property type="entry name" value="Fur_like"/>
    <property type="match status" value="1"/>
</dbReference>
<name>A0A285VHX3_9ACTN</name>
<accession>A0A285VHX3</accession>
<comment type="cofactor">
    <cofactor evidence="11">
        <name>Zn(2+)</name>
        <dbReference type="ChEBI" id="CHEBI:29105"/>
    </cofactor>
    <text evidence="11">Binds 1 zinc ion per subunit.</text>
</comment>
<comment type="similarity">
    <text evidence="2">Belongs to the Fur family.</text>
</comment>
<dbReference type="Gene3D" id="3.30.1490.190">
    <property type="match status" value="1"/>
</dbReference>
<proteinExistence type="inferred from homology"/>
<dbReference type="Gene3D" id="1.10.10.10">
    <property type="entry name" value="Winged helix-like DNA-binding domain superfamily/Winged helix DNA-binding domain"/>
    <property type="match status" value="1"/>
</dbReference>
<evidence type="ECO:0000313" key="13">
    <source>
        <dbReference type="EMBL" id="SOC52776.1"/>
    </source>
</evidence>
<comment type="subcellular location">
    <subcellularLocation>
        <location evidence="1">Cytoplasm</location>
    </subcellularLocation>
</comment>
<protein>
    <submittedName>
        <fullName evidence="13">Fur family transcriptional regulator, ferric uptake regulator</fullName>
    </submittedName>
</protein>
<dbReference type="InterPro" id="IPR043135">
    <property type="entry name" value="Fur_C"/>
</dbReference>
<dbReference type="Pfam" id="PF01475">
    <property type="entry name" value="FUR"/>
    <property type="match status" value="1"/>
</dbReference>
<evidence type="ECO:0000256" key="5">
    <source>
        <dbReference type="ARBA" id="ARBA00022491"/>
    </source>
</evidence>
<keyword evidence="12" id="KW-0408">Iron</keyword>
<evidence type="ECO:0000256" key="1">
    <source>
        <dbReference type="ARBA" id="ARBA00004496"/>
    </source>
</evidence>
<feature type="binding site" evidence="12">
    <location>
        <position position="75"/>
    </location>
    <ligand>
        <name>Fe cation</name>
        <dbReference type="ChEBI" id="CHEBI:24875"/>
    </ligand>
</feature>
<keyword evidence="4" id="KW-0963">Cytoplasm</keyword>